<dbReference type="STRING" id="653930.SAMN05216589_0626"/>
<dbReference type="InterPro" id="IPR003399">
    <property type="entry name" value="Mce/MlaD"/>
</dbReference>
<keyword evidence="7" id="KW-1185">Reference proteome</keyword>
<keyword evidence="2" id="KW-0812">Transmembrane</keyword>
<evidence type="ECO:0000313" key="7">
    <source>
        <dbReference type="Proteomes" id="UP000186599"/>
    </source>
</evidence>
<name>A0A031MIE7_9GAMM</name>
<evidence type="ECO:0000256" key="2">
    <source>
        <dbReference type="SAM" id="Phobius"/>
    </source>
</evidence>
<dbReference type="EMBL" id="FOUA01000001">
    <property type="protein sequence ID" value="SFL74380.1"/>
    <property type="molecule type" value="Genomic_DNA"/>
</dbReference>
<organism evidence="6 9">
    <name type="scientific">Halopseudomonas bauzanensis</name>
    <dbReference type="NCBI Taxonomy" id="653930"/>
    <lineage>
        <taxon>Bacteria</taxon>
        <taxon>Pseudomonadati</taxon>
        <taxon>Pseudomonadota</taxon>
        <taxon>Gammaproteobacteria</taxon>
        <taxon>Pseudomonadales</taxon>
        <taxon>Pseudomonadaceae</taxon>
        <taxon>Halopseudomonas</taxon>
    </lineage>
</organism>
<dbReference type="Proteomes" id="UP000186599">
    <property type="component" value="Unassembled WGS sequence"/>
</dbReference>
<evidence type="ECO:0000256" key="1">
    <source>
        <dbReference type="SAM" id="Coils"/>
    </source>
</evidence>
<dbReference type="OrthoDB" id="9806984at2"/>
<evidence type="ECO:0000313" key="8">
    <source>
        <dbReference type="Proteomes" id="UP000186904"/>
    </source>
</evidence>
<accession>A0A031MIE7</accession>
<dbReference type="EMBL" id="FOGN01000001">
    <property type="protein sequence ID" value="SER46161.1"/>
    <property type="molecule type" value="Genomic_DNA"/>
</dbReference>
<gene>
    <name evidence="6" type="ORF">FA869_04720</name>
    <name evidence="5" type="ORF">SAMN04487855_0999</name>
    <name evidence="4" type="ORF">SAMN05216589_0626</name>
</gene>
<feature type="transmembrane region" description="Helical" evidence="2">
    <location>
        <begin position="7"/>
        <end position="28"/>
    </location>
</feature>
<evidence type="ECO:0000313" key="9">
    <source>
        <dbReference type="Proteomes" id="UP000305198"/>
    </source>
</evidence>
<reference evidence="7 8" key="1">
    <citation type="submission" date="2016-10" db="EMBL/GenBank/DDBJ databases">
        <authorList>
            <person name="de Groot N.N."/>
        </authorList>
    </citation>
    <scope>NUCLEOTIDE SEQUENCE [LARGE SCALE GENOMIC DNA]</scope>
    <source>
        <strain evidence="5 7">CGMCC 1.9095</strain>
        <strain evidence="4 8">DSM 22558</strain>
    </source>
</reference>
<dbReference type="EMBL" id="SWAV01000001">
    <property type="protein sequence ID" value="TKA93469.1"/>
    <property type="molecule type" value="Genomic_DNA"/>
</dbReference>
<evidence type="ECO:0000259" key="3">
    <source>
        <dbReference type="Pfam" id="PF02470"/>
    </source>
</evidence>
<dbReference type="RefSeq" id="WP_036989409.1">
    <property type="nucleotide sequence ID" value="NZ_FOGN01000001.1"/>
</dbReference>
<evidence type="ECO:0000313" key="5">
    <source>
        <dbReference type="EMBL" id="SFL74380.1"/>
    </source>
</evidence>
<dbReference type="PANTHER" id="PTHR36698:SF2">
    <property type="entry name" value="MCE_MLAD DOMAIN-CONTAINING PROTEIN"/>
    <property type="match status" value="1"/>
</dbReference>
<dbReference type="Proteomes" id="UP000305198">
    <property type="component" value="Unassembled WGS sequence"/>
</dbReference>
<dbReference type="Proteomes" id="UP000186904">
    <property type="component" value="Unassembled WGS sequence"/>
</dbReference>
<feature type="coiled-coil region" evidence="1">
    <location>
        <begin position="227"/>
        <end position="289"/>
    </location>
</feature>
<evidence type="ECO:0000313" key="4">
    <source>
        <dbReference type="EMBL" id="SER46161.1"/>
    </source>
</evidence>
<dbReference type="PANTHER" id="PTHR36698">
    <property type="entry name" value="BLL5892 PROTEIN"/>
    <property type="match status" value="1"/>
</dbReference>
<dbReference type="AlphaFoldDB" id="A0A031MIE7"/>
<keyword evidence="2" id="KW-1133">Transmembrane helix</keyword>
<reference evidence="6 9" key="2">
    <citation type="submission" date="2019-04" db="EMBL/GenBank/DDBJ databases">
        <title>Crypto-aerobic microbial life in anoxic (sulfidic) marine sediments.</title>
        <authorList>
            <person name="Bhattacharya S."/>
            <person name="Roy C."/>
            <person name="Mondal N."/>
            <person name="Sarkar J."/>
            <person name="Mandal S."/>
            <person name="Rameez M.J."/>
            <person name="Ghosh W."/>
        </authorList>
    </citation>
    <scope>NUCLEOTIDE SEQUENCE [LARGE SCALE GENOMIC DNA]</scope>
    <source>
        <strain evidence="6 9">SBBB</strain>
    </source>
</reference>
<sequence>METRAHHVMIGLFTLLAGVGAIFFAIWISNATTSKDYRYYTVVFRETVTGLSRGSAVQYSGIPVGDISELTLDPSDPGQVLARVRVSATAPVTQDTKARLTFTGITGNSVIELVPGDPQSPSLESIDGEEPRIYAVPSPLSSLLANGEDLMTNINQLVISARNLLSDENAERIASTLESIDTAASSLSSQGDDVKALVGELTLASQQAGELMGSINTLVNNQGSQTLNSAEQTLESIARASETLENMLQDNSEAFTNGMQGLGQLEPAINELRGSLNALRSITRRLEDNPARFLLGRDTFEEYQP</sequence>
<dbReference type="SUPFAM" id="SSF58104">
    <property type="entry name" value="Methyl-accepting chemotaxis protein (MCP) signaling domain"/>
    <property type="match status" value="1"/>
</dbReference>
<proteinExistence type="predicted"/>
<evidence type="ECO:0000313" key="6">
    <source>
        <dbReference type="EMBL" id="TKA93469.1"/>
    </source>
</evidence>
<dbReference type="Gene3D" id="1.10.287.950">
    <property type="entry name" value="Methyl-accepting chemotaxis protein"/>
    <property type="match status" value="1"/>
</dbReference>
<keyword evidence="1" id="KW-0175">Coiled coil</keyword>
<keyword evidence="2" id="KW-0472">Membrane</keyword>
<feature type="domain" description="Mce/MlaD" evidence="3">
    <location>
        <begin position="39"/>
        <end position="116"/>
    </location>
</feature>
<dbReference type="Pfam" id="PF02470">
    <property type="entry name" value="MlaD"/>
    <property type="match status" value="1"/>
</dbReference>
<protein>
    <submittedName>
        <fullName evidence="6">MCE family protein</fullName>
    </submittedName>
    <submittedName>
        <fullName evidence="4">Phospholipid/cholesterol/gamma-HCH transport system substrate-binding protein</fullName>
    </submittedName>
</protein>